<dbReference type="PROSITE" id="PS50405">
    <property type="entry name" value="GST_CTER"/>
    <property type="match status" value="1"/>
</dbReference>
<dbReference type="Pfam" id="PF02798">
    <property type="entry name" value="GST_N"/>
    <property type="match status" value="1"/>
</dbReference>
<reference evidence="4 5" key="1">
    <citation type="journal article" date="2019" name="Int. J. Syst. Evol. Microbiol.">
        <title>The Global Catalogue of Microorganisms (GCM) 10K type strain sequencing project: providing services to taxonomists for standard genome sequencing and annotation.</title>
        <authorList>
            <consortium name="The Broad Institute Genomics Platform"/>
            <consortium name="The Broad Institute Genome Sequencing Center for Infectious Disease"/>
            <person name="Wu L."/>
            <person name="Ma J."/>
        </authorList>
    </citation>
    <scope>NUCLEOTIDE SEQUENCE [LARGE SCALE GENOMIC DNA]</scope>
    <source>
        <strain evidence="4 5">JCM 15421</strain>
    </source>
</reference>
<comment type="similarity">
    <text evidence="1">Belongs to the GST superfamily.</text>
</comment>
<proteinExistence type="inferred from homology"/>
<dbReference type="PANTHER" id="PTHR44051:SF8">
    <property type="entry name" value="GLUTATHIONE S-TRANSFERASE GSTA"/>
    <property type="match status" value="1"/>
</dbReference>
<evidence type="ECO:0000313" key="4">
    <source>
        <dbReference type="EMBL" id="GAA0708590.1"/>
    </source>
</evidence>
<evidence type="ECO:0000256" key="1">
    <source>
        <dbReference type="RuleBase" id="RU003494"/>
    </source>
</evidence>
<dbReference type="Proteomes" id="UP001501523">
    <property type="component" value="Unassembled WGS sequence"/>
</dbReference>
<evidence type="ECO:0000313" key="5">
    <source>
        <dbReference type="Proteomes" id="UP001501523"/>
    </source>
</evidence>
<sequence length="211" mass="24106">MKLYYFETPNPRLACAVARHLRLPLDYVRVDVTKGEQRQPEYLAINPNGKVPALVDGDLKLWEAGAIACHLARKAGSDLWPKDEAGQTEVIRWLSWELAHFSRHAGGLYFQRVIKPRLGLGEPDAAAIEEATRFFHQFARVLDSHLEGRAYLLGDRLTLADFFVARMLPYAREAQMPLEDYAEIVRWHGQLMALPAWRDPFPSEQARRQAA</sequence>
<dbReference type="Gene3D" id="1.20.1050.10">
    <property type="match status" value="1"/>
</dbReference>
<feature type="domain" description="GST C-terminal" evidence="3">
    <location>
        <begin position="83"/>
        <end position="211"/>
    </location>
</feature>
<dbReference type="SUPFAM" id="SSF52833">
    <property type="entry name" value="Thioredoxin-like"/>
    <property type="match status" value="1"/>
</dbReference>
<comment type="caution">
    <text evidence="4">The sequence shown here is derived from an EMBL/GenBank/DDBJ whole genome shotgun (WGS) entry which is preliminary data.</text>
</comment>
<keyword evidence="5" id="KW-1185">Reference proteome</keyword>
<dbReference type="Gene3D" id="3.40.30.10">
    <property type="entry name" value="Glutaredoxin"/>
    <property type="match status" value="1"/>
</dbReference>
<evidence type="ECO:0000259" key="2">
    <source>
        <dbReference type="PROSITE" id="PS50404"/>
    </source>
</evidence>
<dbReference type="InterPro" id="IPR040079">
    <property type="entry name" value="Glutathione_S-Trfase"/>
</dbReference>
<dbReference type="PROSITE" id="PS50404">
    <property type="entry name" value="GST_NTER"/>
    <property type="match status" value="1"/>
</dbReference>
<dbReference type="InterPro" id="IPR036249">
    <property type="entry name" value="Thioredoxin-like_sf"/>
</dbReference>
<dbReference type="EMBL" id="BAAAEU010000004">
    <property type="protein sequence ID" value="GAA0708590.1"/>
    <property type="molecule type" value="Genomic_DNA"/>
</dbReference>
<gene>
    <name evidence="4" type="ORF">GCM10009105_08310</name>
</gene>
<organism evidence="4 5">
    <name type="scientific">Dokdonella soli</name>
    <dbReference type="NCBI Taxonomy" id="529810"/>
    <lineage>
        <taxon>Bacteria</taxon>
        <taxon>Pseudomonadati</taxon>
        <taxon>Pseudomonadota</taxon>
        <taxon>Gammaproteobacteria</taxon>
        <taxon>Lysobacterales</taxon>
        <taxon>Rhodanobacteraceae</taxon>
        <taxon>Dokdonella</taxon>
    </lineage>
</organism>
<name>A0ABN1IDB2_9GAMM</name>
<dbReference type="RefSeq" id="WP_343787466.1">
    <property type="nucleotide sequence ID" value="NZ_BAAAEU010000004.1"/>
</dbReference>
<dbReference type="InterPro" id="IPR036282">
    <property type="entry name" value="Glutathione-S-Trfase_C_sf"/>
</dbReference>
<dbReference type="InterPro" id="IPR010987">
    <property type="entry name" value="Glutathione-S-Trfase_C-like"/>
</dbReference>
<dbReference type="SFLD" id="SFLDS00019">
    <property type="entry name" value="Glutathione_Transferase_(cytos"/>
    <property type="match status" value="1"/>
</dbReference>
<dbReference type="SFLD" id="SFLDG00358">
    <property type="entry name" value="Main_(cytGST)"/>
    <property type="match status" value="1"/>
</dbReference>
<evidence type="ECO:0000259" key="3">
    <source>
        <dbReference type="PROSITE" id="PS50405"/>
    </source>
</evidence>
<protein>
    <submittedName>
        <fullName evidence="4">Glutathione S-transferase family protein</fullName>
    </submittedName>
</protein>
<dbReference type="Pfam" id="PF00043">
    <property type="entry name" value="GST_C"/>
    <property type="match status" value="1"/>
</dbReference>
<dbReference type="SUPFAM" id="SSF47616">
    <property type="entry name" value="GST C-terminal domain-like"/>
    <property type="match status" value="1"/>
</dbReference>
<dbReference type="InterPro" id="IPR004045">
    <property type="entry name" value="Glutathione_S-Trfase_N"/>
</dbReference>
<dbReference type="PANTHER" id="PTHR44051">
    <property type="entry name" value="GLUTATHIONE S-TRANSFERASE-RELATED"/>
    <property type="match status" value="1"/>
</dbReference>
<feature type="domain" description="GST N-terminal" evidence="2">
    <location>
        <begin position="1"/>
        <end position="79"/>
    </location>
</feature>
<accession>A0ABN1IDB2</accession>
<dbReference type="InterPro" id="IPR004046">
    <property type="entry name" value="GST_C"/>
</dbReference>